<comment type="caution">
    <text evidence="1">The sequence shown here is derived from an EMBL/GenBank/DDBJ whole genome shotgun (WGS) entry which is preliminary data.</text>
</comment>
<protein>
    <submittedName>
        <fullName evidence="1">Reverse transcriptase domain-containing protein</fullName>
    </submittedName>
</protein>
<gene>
    <name evidence="1" type="ORF">Tci_051363</name>
</gene>
<sequence>MIKSSHGDTPFALTYGTKAVIPTKIGMPTYRTIVVDAVHNNEELRLNLDLLEEWRECASICEAKVKLKMIKYYNTRVYGVTFRPKDFVYHSNEASHAMYEGKLGSKWEGPMRSPKHSETEHIC</sequence>
<dbReference type="PANTHER" id="PTHR48475">
    <property type="entry name" value="RIBONUCLEASE H"/>
    <property type="match status" value="1"/>
</dbReference>
<accession>A0A6L2N406</accession>
<dbReference type="AlphaFoldDB" id="A0A6L2N406"/>
<keyword evidence="1" id="KW-0695">RNA-directed DNA polymerase</keyword>
<reference evidence="1" key="1">
    <citation type="journal article" date="2019" name="Sci. Rep.">
        <title>Draft genome of Tanacetum cinerariifolium, the natural source of mosquito coil.</title>
        <authorList>
            <person name="Yamashiro T."/>
            <person name="Shiraishi A."/>
            <person name="Satake H."/>
            <person name="Nakayama K."/>
        </authorList>
    </citation>
    <scope>NUCLEOTIDE SEQUENCE</scope>
</reference>
<name>A0A6L2N406_TANCI</name>
<keyword evidence="1" id="KW-0548">Nucleotidyltransferase</keyword>
<dbReference type="PANTHER" id="PTHR48475:SF2">
    <property type="entry name" value="RIBONUCLEASE H"/>
    <property type="match status" value="1"/>
</dbReference>
<evidence type="ECO:0000313" key="1">
    <source>
        <dbReference type="EMBL" id="GEU79385.1"/>
    </source>
</evidence>
<keyword evidence="1" id="KW-0808">Transferase</keyword>
<dbReference type="EMBL" id="BKCJ010007862">
    <property type="protein sequence ID" value="GEU79385.1"/>
    <property type="molecule type" value="Genomic_DNA"/>
</dbReference>
<dbReference type="GO" id="GO:0003964">
    <property type="term" value="F:RNA-directed DNA polymerase activity"/>
    <property type="evidence" value="ECO:0007669"/>
    <property type="project" value="UniProtKB-KW"/>
</dbReference>
<organism evidence="1">
    <name type="scientific">Tanacetum cinerariifolium</name>
    <name type="common">Dalmatian daisy</name>
    <name type="synonym">Chrysanthemum cinerariifolium</name>
    <dbReference type="NCBI Taxonomy" id="118510"/>
    <lineage>
        <taxon>Eukaryota</taxon>
        <taxon>Viridiplantae</taxon>
        <taxon>Streptophyta</taxon>
        <taxon>Embryophyta</taxon>
        <taxon>Tracheophyta</taxon>
        <taxon>Spermatophyta</taxon>
        <taxon>Magnoliopsida</taxon>
        <taxon>eudicotyledons</taxon>
        <taxon>Gunneridae</taxon>
        <taxon>Pentapetalae</taxon>
        <taxon>asterids</taxon>
        <taxon>campanulids</taxon>
        <taxon>Asterales</taxon>
        <taxon>Asteraceae</taxon>
        <taxon>Asteroideae</taxon>
        <taxon>Anthemideae</taxon>
        <taxon>Anthemidinae</taxon>
        <taxon>Tanacetum</taxon>
    </lineage>
</organism>
<proteinExistence type="predicted"/>